<dbReference type="GO" id="GO:0005737">
    <property type="term" value="C:cytoplasm"/>
    <property type="evidence" value="ECO:0007669"/>
    <property type="project" value="UniProtKB-SubCell"/>
</dbReference>
<keyword evidence="6 8" id="KW-0067">ATP-binding</keyword>
<dbReference type="InterPro" id="IPR036921">
    <property type="entry name" value="PurM-like_N_sf"/>
</dbReference>
<dbReference type="PANTHER" id="PTHR43555">
    <property type="entry name" value="PHOSPHORIBOSYLFORMYLGLYCINAMIDINE SYNTHASE SUBUNIT PURL"/>
    <property type="match status" value="1"/>
</dbReference>
<dbReference type="EMBL" id="MFBD01000043">
    <property type="protein sequence ID" value="OGD87855.1"/>
    <property type="molecule type" value="Genomic_DNA"/>
</dbReference>
<comment type="caution">
    <text evidence="12">The sequence shown here is derived from an EMBL/GenBank/DDBJ whole genome shotgun (WGS) entry which is preliminary data.</text>
</comment>
<dbReference type="PANTHER" id="PTHR43555:SF1">
    <property type="entry name" value="PHOSPHORIBOSYLFORMYLGLYCINAMIDINE SYNTHASE SUBUNIT PURL"/>
    <property type="match status" value="1"/>
</dbReference>
<dbReference type="SUPFAM" id="SSF55326">
    <property type="entry name" value="PurM N-terminal domain-like"/>
    <property type="match status" value="2"/>
</dbReference>
<feature type="active site" evidence="8">
    <location>
        <position position="218"/>
    </location>
</feature>
<dbReference type="AlphaFoldDB" id="A0A1F5G7R2"/>
<dbReference type="InterPro" id="IPR010074">
    <property type="entry name" value="PRibForGlyAmidine_synth_PurL"/>
</dbReference>
<proteinExistence type="inferred from homology"/>
<dbReference type="CDD" id="cd02203">
    <property type="entry name" value="PurL_repeat1"/>
    <property type="match status" value="1"/>
</dbReference>
<evidence type="ECO:0000313" key="12">
    <source>
        <dbReference type="EMBL" id="OGD87855.1"/>
    </source>
</evidence>
<feature type="binding site" evidence="8">
    <location>
        <position position="695"/>
    </location>
    <ligand>
        <name>ATP</name>
        <dbReference type="ChEBI" id="CHEBI:30616"/>
    </ligand>
</feature>
<dbReference type="UniPathway" id="UPA00074">
    <property type="reaction ID" value="UER00128"/>
</dbReference>
<dbReference type="InterPro" id="IPR016188">
    <property type="entry name" value="PurM-like_N"/>
</dbReference>
<dbReference type="Proteomes" id="UP000177369">
    <property type="component" value="Unassembled WGS sequence"/>
</dbReference>
<dbReference type="HAMAP" id="MF_00420">
    <property type="entry name" value="PurL_2"/>
    <property type="match status" value="1"/>
</dbReference>
<comment type="function">
    <text evidence="8">Part of the phosphoribosylformylglycinamidine synthase complex involved in the purines biosynthetic pathway. Catalyzes the ATP-dependent conversion of formylglycinamide ribonucleotide (FGAR) and glutamine to yield formylglycinamidine ribonucleotide (FGAM) and glutamate. The FGAM synthase complex is composed of three subunits. PurQ produces an ammonia molecule by converting glutamine to glutamate. PurL transfers the ammonia molecule to FGAR to form FGAM in an ATP-dependent manner. PurS interacts with PurQ and PurL and is thought to assist in the transfer of the ammonia molecule from PurQ to PurL.</text>
</comment>
<evidence type="ECO:0000259" key="9">
    <source>
        <dbReference type="Pfam" id="PF00586"/>
    </source>
</evidence>
<dbReference type="InterPro" id="IPR010918">
    <property type="entry name" value="PurM-like_C_dom"/>
</dbReference>
<dbReference type="Pfam" id="PF02769">
    <property type="entry name" value="AIRS_C"/>
    <property type="match status" value="2"/>
</dbReference>
<dbReference type="GO" id="GO:0004642">
    <property type="term" value="F:phosphoribosylformylglycinamidine synthase activity"/>
    <property type="evidence" value="ECO:0007669"/>
    <property type="project" value="UniProtKB-UniRule"/>
</dbReference>
<evidence type="ECO:0000256" key="8">
    <source>
        <dbReference type="HAMAP-Rule" id="MF_00420"/>
    </source>
</evidence>
<feature type="domain" description="PurM-like C-terminal" evidence="10">
    <location>
        <begin position="794"/>
        <end position="935"/>
    </location>
</feature>
<feature type="binding site" evidence="8">
    <location>
        <position position="731"/>
    </location>
    <ligand>
        <name>ATP</name>
        <dbReference type="ChEBI" id="CHEBI:30616"/>
    </ligand>
</feature>
<feature type="binding site" evidence="8">
    <location>
        <position position="435"/>
    </location>
    <ligand>
        <name>substrate</name>
    </ligand>
</feature>
<dbReference type="SUPFAM" id="SSF56042">
    <property type="entry name" value="PurM C-terminal domain-like"/>
    <property type="match status" value="2"/>
</dbReference>
<evidence type="ECO:0000313" key="13">
    <source>
        <dbReference type="Proteomes" id="UP000177369"/>
    </source>
</evidence>
<keyword evidence="7 8" id="KW-0460">Magnesium</keyword>
<dbReference type="InterPro" id="IPR036676">
    <property type="entry name" value="PurM-like_C_sf"/>
</dbReference>
<dbReference type="Gene3D" id="3.30.1330.10">
    <property type="entry name" value="PurM-like, N-terminal domain"/>
    <property type="match status" value="2"/>
</dbReference>
<dbReference type="Pfam" id="PF00586">
    <property type="entry name" value="AIRS"/>
    <property type="match status" value="2"/>
</dbReference>
<name>A0A1F5G7R2_9BACT</name>
<keyword evidence="2 8" id="KW-0436">Ligase</keyword>
<dbReference type="GO" id="GO:0005524">
    <property type="term" value="F:ATP binding"/>
    <property type="evidence" value="ECO:0007669"/>
    <property type="project" value="UniProtKB-UniRule"/>
</dbReference>
<evidence type="ECO:0000256" key="5">
    <source>
        <dbReference type="ARBA" id="ARBA00022755"/>
    </source>
</evidence>
<evidence type="ECO:0000256" key="4">
    <source>
        <dbReference type="ARBA" id="ARBA00022741"/>
    </source>
</evidence>
<organism evidence="12 13">
    <name type="scientific">Candidatus Curtissbacteria bacterium RIFCSPHIGHO2_02_FULL_40_16b</name>
    <dbReference type="NCBI Taxonomy" id="1797714"/>
    <lineage>
        <taxon>Bacteria</taxon>
        <taxon>Candidatus Curtissiibacteriota</taxon>
    </lineage>
</organism>
<feature type="domain" description="PurM-like C-terminal" evidence="10">
    <location>
        <begin position="396"/>
        <end position="550"/>
    </location>
</feature>
<dbReference type="GO" id="GO:0000287">
    <property type="term" value="F:magnesium ion binding"/>
    <property type="evidence" value="ECO:0007669"/>
    <property type="project" value="UniProtKB-UniRule"/>
</dbReference>
<feature type="binding site" evidence="8">
    <location>
        <position position="275"/>
    </location>
    <ligand>
        <name>ATP</name>
        <dbReference type="ChEBI" id="CHEBI:30616"/>
    </ligand>
</feature>
<comment type="catalytic activity">
    <reaction evidence="8">
        <text>N(2)-formyl-N(1)-(5-phospho-beta-D-ribosyl)glycinamide + L-glutamine + ATP + H2O = 2-formamido-N(1)-(5-O-phospho-beta-D-ribosyl)acetamidine + L-glutamate + ADP + phosphate + H(+)</text>
        <dbReference type="Rhea" id="RHEA:17129"/>
        <dbReference type="ChEBI" id="CHEBI:15377"/>
        <dbReference type="ChEBI" id="CHEBI:15378"/>
        <dbReference type="ChEBI" id="CHEBI:29985"/>
        <dbReference type="ChEBI" id="CHEBI:30616"/>
        <dbReference type="ChEBI" id="CHEBI:43474"/>
        <dbReference type="ChEBI" id="CHEBI:58359"/>
        <dbReference type="ChEBI" id="CHEBI:147286"/>
        <dbReference type="ChEBI" id="CHEBI:147287"/>
        <dbReference type="ChEBI" id="CHEBI:456216"/>
        <dbReference type="EC" id="6.3.5.3"/>
    </reaction>
</comment>
<evidence type="ECO:0000259" key="10">
    <source>
        <dbReference type="Pfam" id="PF02769"/>
    </source>
</evidence>
<evidence type="ECO:0000256" key="3">
    <source>
        <dbReference type="ARBA" id="ARBA00022723"/>
    </source>
</evidence>
<reference evidence="12 13" key="1">
    <citation type="journal article" date="2016" name="Nat. Commun.">
        <title>Thousands of microbial genomes shed light on interconnected biogeochemical processes in an aquifer system.</title>
        <authorList>
            <person name="Anantharaman K."/>
            <person name="Brown C.T."/>
            <person name="Hug L.A."/>
            <person name="Sharon I."/>
            <person name="Castelle C.J."/>
            <person name="Probst A.J."/>
            <person name="Thomas B.C."/>
            <person name="Singh A."/>
            <person name="Wilkins M.J."/>
            <person name="Karaoz U."/>
            <person name="Brodie E.L."/>
            <person name="Williams K.H."/>
            <person name="Hubbard S.S."/>
            <person name="Banfield J.F."/>
        </authorList>
    </citation>
    <scope>NUCLEOTIDE SEQUENCE [LARGE SCALE GENOMIC DNA]</scope>
</reference>
<feature type="domain" description="PurM-like N-terminal" evidence="9">
    <location>
        <begin position="637"/>
        <end position="735"/>
    </location>
</feature>
<feature type="binding site" evidence="8">
    <location>
        <begin position="505"/>
        <end position="507"/>
    </location>
    <ligand>
        <name>substrate</name>
    </ligand>
</feature>
<evidence type="ECO:0000256" key="1">
    <source>
        <dbReference type="ARBA" id="ARBA00022490"/>
    </source>
</evidence>
<keyword evidence="1 8" id="KW-0963">Cytoplasm</keyword>
<dbReference type="InterPro" id="IPR041609">
    <property type="entry name" value="PurL_linker"/>
</dbReference>
<dbReference type="Gene3D" id="3.90.650.10">
    <property type="entry name" value="PurM-like C-terminal domain"/>
    <property type="match status" value="2"/>
</dbReference>
<comment type="pathway">
    <text evidence="8">Purine metabolism; IMP biosynthesis via de novo pathway; 5-amino-1-(5-phospho-D-ribosyl)imidazole from N(2)-formyl-N(1)-(5-phospho-D-ribosyl)glycinamide: step 1/2.</text>
</comment>
<evidence type="ECO:0000256" key="7">
    <source>
        <dbReference type="ARBA" id="ARBA00022842"/>
    </source>
</evidence>
<comment type="subcellular location">
    <subcellularLocation>
        <location evidence="8">Cytoplasm</location>
    </subcellularLocation>
</comment>
<evidence type="ECO:0000256" key="6">
    <source>
        <dbReference type="ARBA" id="ARBA00022840"/>
    </source>
</evidence>
<gene>
    <name evidence="8" type="primary">purL</name>
    <name evidence="12" type="ORF">A3D04_02335</name>
</gene>
<protein>
    <recommendedName>
        <fullName evidence="8">Phosphoribosylformylglycinamidine synthase subunit PurL</fullName>
        <shortName evidence="8">FGAM synthase</shortName>
        <ecNumber evidence="8">6.3.5.3</ecNumber>
    </recommendedName>
    <alternativeName>
        <fullName evidence="8">Formylglycinamide ribonucleotide amidotransferase subunit II</fullName>
        <shortName evidence="8">FGAR amidotransferase II</shortName>
        <shortName evidence="8">FGAR-AT II</shortName>
    </alternativeName>
    <alternativeName>
        <fullName evidence="8">Glutamine amidotransferase PurL</fullName>
    </alternativeName>
    <alternativeName>
        <fullName evidence="8">Phosphoribosylformylglycinamidine synthase subunit II</fullName>
    </alternativeName>
</protein>
<comment type="caution">
    <text evidence="8">Lacks conserved residue(s) required for the propagation of feature annotation.</text>
</comment>
<dbReference type="CDD" id="cd02204">
    <property type="entry name" value="PurL_repeat2"/>
    <property type="match status" value="1"/>
</dbReference>
<feature type="binding site" evidence="8">
    <location>
        <position position="300"/>
    </location>
    <ligand>
        <name>substrate</name>
    </ligand>
</feature>
<accession>A0A1F5G7R2</accession>
<evidence type="ECO:0000259" key="11">
    <source>
        <dbReference type="Pfam" id="PF18072"/>
    </source>
</evidence>
<keyword evidence="5 8" id="KW-0658">Purine biosynthesis</keyword>
<feature type="binding site" evidence="8">
    <location>
        <position position="301"/>
    </location>
    <ligand>
        <name>Mg(2+)</name>
        <dbReference type="ChEBI" id="CHEBI:18420"/>
        <label>2</label>
    </ligand>
</feature>
<keyword evidence="3 8" id="KW-0479">Metal-binding</keyword>
<feature type="binding site" evidence="8">
    <location>
        <position position="277"/>
    </location>
    <ligand>
        <name>Mg(2+)</name>
        <dbReference type="ChEBI" id="CHEBI:18420"/>
        <label>1</label>
    </ligand>
</feature>
<dbReference type="EC" id="6.3.5.3" evidence="8"/>
<dbReference type="GO" id="GO:0006189">
    <property type="term" value="P:'de novo' IMP biosynthetic process"/>
    <property type="evidence" value="ECO:0007669"/>
    <property type="project" value="UniProtKB-UniRule"/>
</dbReference>
<comment type="similarity">
    <text evidence="8">Belongs to the FGAMS family.</text>
</comment>
<feature type="binding site" evidence="8">
    <location>
        <position position="463"/>
    </location>
    <ligand>
        <name>Mg(2+)</name>
        <dbReference type="ChEBI" id="CHEBI:18420"/>
        <label>2</label>
    </ligand>
</feature>
<dbReference type="Pfam" id="PF18072">
    <property type="entry name" value="FGAR-AT_linker"/>
    <property type="match status" value="1"/>
</dbReference>
<dbReference type="STRING" id="1797714.A3D04_02335"/>
<keyword evidence="4 8" id="KW-0547">Nucleotide-binding</keyword>
<feature type="active site" description="Proton acceptor" evidence="8">
    <location>
        <position position="279"/>
    </location>
</feature>
<comment type="subunit">
    <text evidence="8">Monomer. Part of the FGAM synthase complex composed of 1 PurL, 1 PurQ and 2 PurS subunits.</text>
</comment>
<evidence type="ECO:0000256" key="2">
    <source>
        <dbReference type="ARBA" id="ARBA00022598"/>
    </source>
</evidence>
<feature type="domain" description="PurM-like N-terminal" evidence="9">
    <location>
        <begin position="259"/>
        <end position="384"/>
    </location>
</feature>
<sequence>MHTIRVISKNETDPKGQNLLAEIKSTLNINSIKKIRTAKVYRLEGISKKDLKKIIDSALVEKIDQKYSVDEPIFNSSSKNIEVAYKSGVMNPEVASILKTTVDLNIKLAAADSSFEYAFFGTLSKDQLQKIINRLLVNETVEHIVSKKPKTLLISGKTPKVQIVPIRNLTDSQLLDLSTNRLFLNLEEMKVIQNYFKKENRDPSDCEIEVLAQTWSEHCTHKTFKANLTIDGKKKKPLFERIKSTAGNNNKIIVSAFHDNSGVIDFYDGWAINGKGETHNSPSAIEPYGGAMTGSGGVFRDIAATGKGAKVICSTDIFCFAPPDLPNNKIPPGCLPPLYLLKKVVAGVRDYGNRVGIPTNNGSVHFHEDFRAKPTVAVGSYGLIPKKHAKKKAPNVNDLIITIGGATGRDGIHGATFASGEMTHQTGEVLGSSVQIGNAIEEKRILDVVITLRNENLIRAVTDCGAGGYSSAIGEMGETVGAKVQLDNVPLKYTGLAPWEIFLSESQERLILAIDSKNIKKVQKICKLYNVQISILGKFDGSKKLSVRYKNQIVCDMPMKFIHDGLPQRNMIGKSRKNKLSEKLPKQPKNLLSIWQKILTHPNVASKEPIVRMYDHNVQGTSALHPFGGENLDAPNDAVVLRPILNKKYGFITAHGLNPILNRIDPYWGSIWAIVEAVSNYVAVGGDLKNASLIDNFIWPFPDSESLASLDKSVDACVDMAKVLKMPFVSGKDSLSSTYRYPEGPGLIESETLRVERRSPRTDGKVLKIPPVLLISVFGKIPNIEKTASSDFKKVGSAIVSVGKSDFKNLGGSTYFDVMNSTSNKVPQIDLKVLPKTLKSITKGIQSEQILSAHDISEGGMATTLFEMCLGGQVGAQIDLSKLTRQGVSLTGRPDFILFSETAGTFLVEVESEKIAKRIFRGVPHQIIGKTQKEKLININRGKNKLASASIQSLKNDWQKPMMEIFK</sequence>
<feature type="domain" description="Phosphoribosylformylglycinamidine synthase linker" evidence="11">
    <location>
        <begin position="180"/>
        <end position="222"/>
    </location>
</feature>
<feature type="binding site" evidence="8">
    <location>
        <position position="734"/>
    </location>
    <ligand>
        <name>substrate</name>
    </ligand>
</feature>